<evidence type="ECO:0000313" key="8">
    <source>
        <dbReference type="Proteomes" id="UP000233343"/>
    </source>
</evidence>
<evidence type="ECO:0000256" key="4">
    <source>
        <dbReference type="ARBA" id="ARBA00023136"/>
    </source>
</evidence>
<keyword evidence="2 5" id="KW-0812">Transmembrane</keyword>
<evidence type="ECO:0000259" key="6">
    <source>
        <dbReference type="Pfam" id="PF12698"/>
    </source>
</evidence>
<proteinExistence type="predicted"/>
<accession>A0A2N0ZJW7</accession>
<comment type="subcellular location">
    <subcellularLocation>
        <location evidence="1">Membrane</location>
        <topology evidence="1">Multi-pass membrane protein</topology>
    </subcellularLocation>
</comment>
<evidence type="ECO:0000256" key="5">
    <source>
        <dbReference type="SAM" id="Phobius"/>
    </source>
</evidence>
<dbReference type="Pfam" id="PF12698">
    <property type="entry name" value="ABC2_membrane_3"/>
    <property type="match status" value="1"/>
</dbReference>
<keyword evidence="4 5" id="KW-0472">Membrane</keyword>
<dbReference type="InterPro" id="IPR051328">
    <property type="entry name" value="T7SS_ABC-Transporter"/>
</dbReference>
<reference evidence="7 8" key="1">
    <citation type="journal article" date="2010" name="Int. J. Syst. Evol. Microbiol.">
        <title>Bacillus horneckiae sp. nov., isolated from a spacecraft-assembly clean room.</title>
        <authorList>
            <person name="Vaishampayan P."/>
            <person name="Probst A."/>
            <person name="Krishnamurthi S."/>
            <person name="Ghosh S."/>
            <person name="Osman S."/>
            <person name="McDowall A."/>
            <person name="Ruckmani A."/>
            <person name="Mayilraj S."/>
            <person name="Venkateswaran K."/>
        </authorList>
    </citation>
    <scope>NUCLEOTIDE SEQUENCE [LARGE SCALE GENOMIC DNA]</scope>
    <source>
        <strain evidence="8">1PO1SC</strain>
    </source>
</reference>
<feature type="transmembrane region" description="Helical" evidence="5">
    <location>
        <begin position="210"/>
        <end position="229"/>
    </location>
</feature>
<protein>
    <submittedName>
        <fullName evidence="7">DUF3533 domain-containing protein</fullName>
    </submittedName>
</protein>
<dbReference type="PANTHER" id="PTHR43077:SF5">
    <property type="entry name" value="PHAGE INFECTION PROTEIN"/>
    <property type="match status" value="1"/>
</dbReference>
<dbReference type="InterPro" id="IPR013525">
    <property type="entry name" value="ABC2_TM"/>
</dbReference>
<feature type="transmembrane region" description="Helical" evidence="5">
    <location>
        <begin position="241"/>
        <end position="261"/>
    </location>
</feature>
<sequence>MFKNKTAWLVPIVALTVMFIFSLTLIPSANSQPENLPIAIVNEDKGVEISGQPPLNMGETIVKLVESNMDTSSDEEAPVKWIKVSSAEEVQEGLNNQEYYAALIIPEDFSINQASLQTPEPSSPEIGIYINQGMNAAAASVTGEMLNRLVDNMNNNMRTEIFSDLETRGATLTVAQAAALTNPITKSVNIVNGVGNSANGNAPVSLFQPLWMASIASAAIIFLATSKLSIRSRKESLGTKLGQVIIGAIAAFIVGFGLTWIADGMLGFDILQFSATGFFLTLTFFSFFVMILAVLSLLGIKGIVIFVLLLFFGAPLLALPPEMMPTFYSDWIYSWLPMQFMVEGLRELFFFGNELTWNTPVSVLFWIGIISMLVLFATALIQKNEQNEKNVGIK</sequence>
<organism evidence="7 8">
    <name type="scientific">Cytobacillus horneckiae</name>
    <dbReference type="NCBI Taxonomy" id="549687"/>
    <lineage>
        <taxon>Bacteria</taxon>
        <taxon>Bacillati</taxon>
        <taxon>Bacillota</taxon>
        <taxon>Bacilli</taxon>
        <taxon>Bacillales</taxon>
        <taxon>Bacillaceae</taxon>
        <taxon>Cytobacillus</taxon>
    </lineage>
</organism>
<dbReference type="RefSeq" id="WP_066194197.1">
    <property type="nucleotide sequence ID" value="NZ_JARMMB010000020.1"/>
</dbReference>
<name>A0A2N0ZJW7_9BACI</name>
<evidence type="ECO:0000313" key="7">
    <source>
        <dbReference type="EMBL" id="PKG29773.1"/>
    </source>
</evidence>
<dbReference type="Proteomes" id="UP000233343">
    <property type="component" value="Unassembled WGS sequence"/>
</dbReference>
<dbReference type="PANTHER" id="PTHR43077">
    <property type="entry name" value="TRANSPORT PERMEASE YVFS-RELATED"/>
    <property type="match status" value="1"/>
</dbReference>
<keyword evidence="8" id="KW-1185">Reference proteome</keyword>
<dbReference type="EMBL" id="PISD01000013">
    <property type="protein sequence ID" value="PKG29773.1"/>
    <property type="molecule type" value="Genomic_DNA"/>
</dbReference>
<evidence type="ECO:0000256" key="3">
    <source>
        <dbReference type="ARBA" id="ARBA00022989"/>
    </source>
</evidence>
<feature type="transmembrane region" description="Helical" evidence="5">
    <location>
        <begin position="273"/>
        <end position="295"/>
    </location>
</feature>
<dbReference type="GO" id="GO:0140359">
    <property type="term" value="F:ABC-type transporter activity"/>
    <property type="evidence" value="ECO:0007669"/>
    <property type="project" value="InterPro"/>
</dbReference>
<dbReference type="Gene3D" id="3.40.1710.10">
    <property type="entry name" value="abc type-2 transporter like domain"/>
    <property type="match status" value="1"/>
</dbReference>
<comment type="caution">
    <text evidence="7">The sequence shown here is derived from an EMBL/GenBank/DDBJ whole genome shotgun (WGS) entry which is preliminary data.</text>
</comment>
<feature type="domain" description="ABC-2 type transporter transmembrane" evidence="6">
    <location>
        <begin position="12"/>
        <end position="377"/>
    </location>
</feature>
<dbReference type="AlphaFoldDB" id="A0A2N0ZJW7"/>
<feature type="transmembrane region" description="Helical" evidence="5">
    <location>
        <begin position="302"/>
        <end position="319"/>
    </location>
</feature>
<gene>
    <name evidence="7" type="ORF">CWS20_06925</name>
</gene>
<keyword evidence="3 5" id="KW-1133">Transmembrane helix</keyword>
<evidence type="ECO:0000256" key="2">
    <source>
        <dbReference type="ARBA" id="ARBA00022692"/>
    </source>
</evidence>
<feature type="transmembrane region" description="Helical" evidence="5">
    <location>
        <begin position="363"/>
        <end position="381"/>
    </location>
</feature>
<evidence type="ECO:0000256" key="1">
    <source>
        <dbReference type="ARBA" id="ARBA00004141"/>
    </source>
</evidence>
<dbReference type="GO" id="GO:0016020">
    <property type="term" value="C:membrane"/>
    <property type="evidence" value="ECO:0007669"/>
    <property type="project" value="UniProtKB-SubCell"/>
</dbReference>